<organism evidence="5 6">
    <name type="scientific">Zygosaccharomyces rouxii</name>
    <dbReference type="NCBI Taxonomy" id="4956"/>
    <lineage>
        <taxon>Eukaryota</taxon>
        <taxon>Fungi</taxon>
        <taxon>Dikarya</taxon>
        <taxon>Ascomycota</taxon>
        <taxon>Saccharomycotina</taxon>
        <taxon>Saccharomycetes</taxon>
        <taxon>Saccharomycetales</taxon>
        <taxon>Saccharomycetaceae</taxon>
        <taxon>Zygosaccharomyces</taxon>
    </lineage>
</organism>
<gene>
    <name evidence="5" type="ORF">ZYGR_0P03760</name>
</gene>
<dbReference type="Gene3D" id="3.40.50.11960">
    <property type="match status" value="1"/>
</dbReference>
<dbReference type="OMA" id="GMESACT"/>
<comment type="function">
    <text evidence="1">Involved in gross chromosomal rearrangements (GCRs) and telomere healing.</text>
</comment>
<dbReference type="OrthoDB" id="10261384at2759"/>
<dbReference type="Proteomes" id="UP000187013">
    <property type="component" value="Unassembled WGS sequence"/>
</dbReference>
<name>A0A1Q3A2A9_ZYGRO</name>
<dbReference type="GO" id="GO:0030674">
    <property type="term" value="F:protein-macromolecule adaptor activity"/>
    <property type="evidence" value="ECO:0007669"/>
    <property type="project" value="EnsemblFungi"/>
</dbReference>
<evidence type="ECO:0000256" key="4">
    <source>
        <dbReference type="ARBA" id="ARBA00022447"/>
    </source>
</evidence>
<dbReference type="GO" id="GO:0016192">
    <property type="term" value="P:vesicle-mediated transport"/>
    <property type="evidence" value="ECO:0007669"/>
    <property type="project" value="EnsemblFungi"/>
</dbReference>
<dbReference type="PANTHER" id="PTHR28043">
    <property type="entry name" value="INCREASED RECOMBINATION CENTERS PROTEIN 6"/>
    <property type="match status" value="1"/>
</dbReference>
<evidence type="ECO:0000256" key="1">
    <source>
        <dbReference type="ARBA" id="ARBA00002976"/>
    </source>
</evidence>
<sequence>MIMDSVSSPEQPKNKILVTFGDGDSIHQRELISQLFGIDIGIGDRIVKGLVWKTKYYRVEFDLYIDDYNDFSSWFQEFASEEFAALREAMAGLVVVDQYEPTKPLNPLGLQDTFVVWVNTDSKVGQDQVDEINDKLFQTEESTVELVNLHSNEDTNEYGEKIGIPRFKEIVDTCSWKNCDMDYLTSTSSTTNPEVSLELIVQRMQHARLKHANSEMDNDEALQIAQEIAEELTGKED</sequence>
<dbReference type="eggNOG" id="ENOG502S7AE">
    <property type="taxonomic scope" value="Eukaryota"/>
</dbReference>
<accession>A0A1Q3A2A9</accession>
<reference evidence="5 6" key="1">
    <citation type="submission" date="2016-08" db="EMBL/GenBank/DDBJ databases">
        <title>Draft genome sequence of allopolyploid Zygosaccharomyces rouxii.</title>
        <authorList>
            <person name="Watanabe J."/>
            <person name="Uehara K."/>
            <person name="Mogi Y."/>
            <person name="Tsukioka Y."/>
        </authorList>
    </citation>
    <scope>NUCLEOTIDE SEQUENCE [LARGE SCALE GENOMIC DNA]</scope>
    <source>
        <strain evidence="5 6">NBRC 110957</strain>
    </source>
</reference>
<dbReference type="InterPro" id="IPR034627">
    <property type="entry name" value="Irc6"/>
</dbReference>
<comment type="similarity">
    <text evidence="2">Belongs to the IRC6 family.</text>
</comment>
<dbReference type="AlphaFoldDB" id="A0A1Q3A2A9"/>
<comment type="caution">
    <text evidence="5">The sequence shown here is derived from an EMBL/GenBank/DDBJ whole genome shotgun (WGS) entry which is preliminary data.</text>
</comment>
<keyword evidence="4" id="KW-0160">Chromosomal rearrangement</keyword>
<dbReference type="PANTHER" id="PTHR28043:SF1">
    <property type="entry name" value="INCREASED RECOMBINATION CENTERS PROTEIN 6"/>
    <property type="match status" value="1"/>
</dbReference>
<evidence type="ECO:0000256" key="3">
    <source>
        <dbReference type="ARBA" id="ARBA00015902"/>
    </source>
</evidence>
<evidence type="ECO:0000256" key="2">
    <source>
        <dbReference type="ARBA" id="ARBA00007973"/>
    </source>
</evidence>
<proteinExistence type="inferred from homology"/>
<dbReference type="SMR" id="A0A1Q3A2A9"/>
<evidence type="ECO:0000313" key="6">
    <source>
        <dbReference type="Proteomes" id="UP000187013"/>
    </source>
</evidence>
<protein>
    <recommendedName>
        <fullName evidence="3">Increased recombination centers protein 6</fullName>
    </recommendedName>
</protein>
<evidence type="ECO:0000313" key="5">
    <source>
        <dbReference type="EMBL" id="GAV49730.1"/>
    </source>
</evidence>
<dbReference type="EMBL" id="BDGX01000016">
    <property type="protein sequence ID" value="GAV49730.1"/>
    <property type="molecule type" value="Genomic_DNA"/>
</dbReference>